<keyword evidence="5 7" id="KW-1133">Transmembrane helix</keyword>
<evidence type="ECO:0000256" key="7">
    <source>
        <dbReference type="SAM" id="Phobius"/>
    </source>
</evidence>
<keyword evidence="6 7" id="KW-0472">Membrane</keyword>
<evidence type="ECO:0000256" key="1">
    <source>
        <dbReference type="ARBA" id="ARBA00004651"/>
    </source>
</evidence>
<feature type="transmembrane region" description="Helical" evidence="7">
    <location>
        <begin position="6"/>
        <end position="24"/>
    </location>
</feature>
<dbReference type="OrthoDB" id="9027281at2"/>
<comment type="subcellular location">
    <subcellularLocation>
        <location evidence="1">Cell membrane</location>
        <topology evidence="1">Multi-pass membrane protein</topology>
    </subcellularLocation>
</comment>
<dbReference type="RefSeq" id="WP_091188277.1">
    <property type="nucleotide sequence ID" value="NZ_FOMT01000004.1"/>
</dbReference>
<feature type="transmembrane region" description="Helical" evidence="7">
    <location>
        <begin position="136"/>
        <end position="155"/>
    </location>
</feature>
<dbReference type="InterPro" id="IPR052518">
    <property type="entry name" value="CHR_Transporter"/>
</dbReference>
<dbReference type="GO" id="GO:0015109">
    <property type="term" value="F:chromate transmembrane transporter activity"/>
    <property type="evidence" value="ECO:0007669"/>
    <property type="project" value="InterPro"/>
</dbReference>
<evidence type="ECO:0000256" key="4">
    <source>
        <dbReference type="ARBA" id="ARBA00022692"/>
    </source>
</evidence>
<dbReference type="Proteomes" id="UP000198855">
    <property type="component" value="Unassembled WGS sequence"/>
</dbReference>
<evidence type="ECO:0000256" key="6">
    <source>
        <dbReference type="ARBA" id="ARBA00023136"/>
    </source>
</evidence>
<gene>
    <name evidence="8" type="ORF">SAMN05216378_4093</name>
</gene>
<feature type="transmembrane region" description="Helical" evidence="7">
    <location>
        <begin position="109"/>
        <end position="130"/>
    </location>
</feature>
<keyword evidence="3" id="KW-1003">Cell membrane</keyword>
<dbReference type="InterPro" id="IPR003370">
    <property type="entry name" value="Chromate_transpt"/>
</dbReference>
<evidence type="ECO:0000256" key="2">
    <source>
        <dbReference type="ARBA" id="ARBA00005262"/>
    </source>
</evidence>
<keyword evidence="4 7" id="KW-0812">Transmembrane</keyword>
<dbReference type="PANTHER" id="PTHR43663">
    <property type="entry name" value="CHROMATE TRANSPORT PROTEIN-RELATED"/>
    <property type="match status" value="1"/>
</dbReference>
<evidence type="ECO:0000313" key="9">
    <source>
        <dbReference type="Proteomes" id="UP000198855"/>
    </source>
</evidence>
<reference evidence="9" key="1">
    <citation type="submission" date="2016-10" db="EMBL/GenBank/DDBJ databases">
        <authorList>
            <person name="Varghese N."/>
            <person name="Submissions S."/>
        </authorList>
    </citation>
    <scope>NUCLEOTIDE SEQUENCE [LARGE SCALE GENOMIC DNA]</scope>
    <source>
        <strain evidence="9">CGMCC 1.10784</strain>
    </source>
</reference>
<organism evidence="8 9">
    <name type="scientific">Paenibacillus catalpae</name>
    <dbReference type="NCBI Taxonomy" id="1045775"/>
    <lineage>
        <taxon>Bacteria</taxon>
        <taxon>Bacillati</taxon>
        <taxon>Bacillota</taxon>
        <taxon>Bacilli</taxon>
        <taxon>Bacillales</taxon>
        <taxon>Paenibacillaceae</taxon>
        <taxon>Paenibacillus</taxon>
    </lineage>
</organism>
<evidence type="ECO:0000256" key="5">
    <source>
        <dbReference type="ARBA" id="ARBA00022989"/>
    </source>
</evidence>
<dbReference type="AlphaFoldDB" id="A0A1I2DFU8"/>
<sequence length="176" mass="18867">MIWDLFLTFFKIGFISFGGGYTVIPMIQNKVVLHDWMTIAGFQKAVSLAGMAPGPIATNAVTLIGYDTAGILGAVAACAGIVLPSLIVVIVLSAFFFPLQHNKTIKSVFYGLRPVITGLIAYAAIHFGGFDKPGHYNTMTLFTLLICAGCLWLLVKYKWHPLTVIAAAGVAGIVFL</sequence>
<evidence type="ECO:0000313" key="8">
    <source>
        <dbReference type="EMBL" id="SFE79329.1"/>
    </source>
</evidence>
<keyword evidence="9" id="KW-1185">Reference proteome</keyword>
<dbReference type="Pfam" id="PF02417">
    <property type="entry name" value="Chromate_transp"/>
    <property type="match status" value="1"/>
</dbReference>
<dbReference type="GO" id="GO:0005886">
    <property type="term" value="C:plasma membrane"/>
    <property type="evidence" value="ECO:0007669"/>
    <property type="project" value="UniProtKB-SubCell"/>
</dbReference>
<proteinExistence type="inferred from homology"/>
<comment type="similarity">
    <text evidence="2">Belongs to the chromate ion transporter (CHR) (TC 2.A.51) family.</text>
</comment>
<evidence type="ECO:0000256" key="3">
    <source>
        <dbReference type="ARBA" id="ARBA00022475"/>
    </source>
</evidence>
<dbReference type="EMBL" id="FOMT01000004">
    <property type="protein sequence ID" value="SFE79329.1"/>
    <property type="molecule type" value="Genomic_DNA"/>
</dbReference>
<feature type="transmembrane region" description="Helical" evidence="7">
    <location>
        <begin position="71"/>
        <end position="97"/>
    </location>
</feature>
<dbReference type="PANTHER" id="PTHR43663:SF1">
    <property type="entry name" value="CHROMATE TRANSPORTER"/>
    <property type="match status" value="1"/>
</dbReference>
<protein>
    <submittedName>
        <fullName evidence="8">Chromate transporter</fullName>
    </submittedName>
</protein>
<dbReference type="STRING" id="1045775.SAMN05216378_4093"/>
<accession>A0A1I2DFU8</accession>
<name>A0A1I2DFU8_9BACL</name>